<dbReference type="Proteomes" id="UP000019471">
    <property type="component" value="Unassembled WGS sequence"/>
</dbReference>
<dbReference type="AlphaFoldDB" id="W9VV32"/>
<evidence type="ECO:0000313" key="2">
    <source>
        <dbReference type="EMBL" id="EXJ59428.1"/>
    </source>
</evidence>
<dbReference type="GeneID" id="19196739"/>
<dbReference type="OrthoDB" id="2013972at2759"/>
<accession>W9VV32</accession>
<dbReference type="CDD" id="cd02440">
    <property type="entry name" value="AdoMet_MTases"/>
    <property type="match status" value="1"/>
</dbReference>
<dbReference type="InterPro" id="IPR029063">
    <property type="entry name" value="SAM-dependent_MTases_sf"/>
</dbReference>
<sequence>MSHLESHLTDATEQSNTSHQPPLVEDSDPSDADSAYGASINSTISASLTSSVLNYRYENGRRYHAYREGQYYLPNDEDEQARLDMLHHIFCLVLDGALFRAPLFQHGQPQRVLDLGCGTGIWCMGFADEFPESLVIGIDLSPIQPDWVPPNCKFYVDDIESEWAYSPIEHFDYIHGRALCGSIADWPRLFTQSLANLRPGGWLEMQEFYCHVYDYDGGIDNAPCLKDWEVKITEASRRFGKDLKKANVLKQHMEDAGFVDVQEEIYKVPIGTWAKGRKFKELGRYSLVQFLDSVEPFSLALFTRVLGYTVDETKIMIAKVKSDLHNPKLHSYLHFHLVWGRKAGELGRSE</sequence>
<gene>
    <name evidence="2" type="ORF">A1O5_12053</name>
</gene>
<reference evidence="2 3" key="1">
    <citation type="submission" date="2013-03" db="EMBL/GenBank/DDBJ databases">
        <title>The Genome Sequence of Cladophialophora psammophila CBS 110553.</title>
        <authorList>
            <consortium name="The Broad Institute Genomics Platform"/>
            <person name="Cuomo C."/>
            <person name="de Hoog S."/>
            <person name="Gorbushina A."/>
            <person name="Walker B."/>
            <person name="Young S.K."/>
            <person name="Zeng Q."/>
            <person name="Gargeya S."/>
            <person name="Fitzgerald M."/>
            <person name="Haas B."/>
            <person name="Abouelleil A."/>
            <person name="Allen A.W."/>
            <person name="Alvarado L."/>
            <person name="Arachchi H.M."/>
            <person name="Berlin A.M."/>
            <person name="Chapman S.B."/>
            <person name="Gainer-Dewar J."/>
            <person name="Goldberg J."/>
            <person name="Griggs A."/>
            <person name="Gujja S."/>
            <person name="Hansen M."/>
            <person name="Howarth C."/>
            <person name="Imamovic A."/>
            <person name="Ireland A."/>
            <person name="Larimer J."/>
            <person name="McCowan C."/>
            <person name="Murphy C."/>
            <person name="Pearson M."/>
            <person name="Poon T.W."/>
            <person name="Priest M."/>
            <person name="Roberts A."/>
            <person name="Saif S."/>
            <person name="Shea T."/>
            <person name="Sisk P."/>
            <person name="Sykes S."/>
            <person name="Wortman J."/>
            <person name="Nusbaum C."/>
            <person name="Birren B."/>
        </authorList>
    </citation>
    <scope>NUCLEOTIDE SEQUENCE [LARGE SCALE GENOMIC DNA]</scope>
    <source>
        <strain evidence="2 3">CBS 110553</strain>
    </source>
</reference>
<name>W9VV32_9EURO</name>
<dbReference type="HOGENOM" id="CLU_010595_0_2_1"/>
<evidence type="ECO:0000313" key="3">
    <source>
        <dbReference type="Proteomes" id="UP000019471"/>
    </source>
</evidence>
<dbReference type="eggNOG" id="ENOG502QSKG">
    <property type="taxonomic scope" value="Eukaryota"/>
</dbReference>
<dbReference type="EMBL" id="AMGX01000031">
    <property type="protein sequence ID" value="EXJ59428.1"/>
    <property type="molecule type" value="Genomic_DNA"/>
</dbReference>
<dbReference type="SUPFAM" id="SSF53335">
    <property type="entry name" value="S-adenosyl-L-methionine-dependent methyltransferases"/>
    <property type="match status" value="1"/>
</dbReference>
<dbReference type="GO" id="GO:0008168">
    <property type="term" value="F:methyltransferase activity"/>
    <property type="evidence" value="ECO:0007669"/>
    <property type="project" value="TreeGrafter"/>
</dbReference>
<evidence type="ECO:0000256" key="1">
    <source>
        <dbReference type="SAM" id="MobiDB-lite"/>
    </source>
</evidence>
<dbReference type="RefSeq" id="XP_007750812.1">
    <property type="nucleotide sequence ID" value="XM_007752622.1"/>
</dbReference>
<feature type="region of interest" description="Disordered" evidence="1">
    <location>
        <begin position="1"/>
        <end position="36"/>
    </location>
</feature>
<evidence type="ECO:0008006" key="4">
    <source>
        <dbReference type="Google" id="ProtNLM"/>
    </source>
</evidence>
<dbReference type="Pfam" id="PF13489">
    <property type="entry name" value="Methyltransf_23"/>
    <property type="match status" value="1"/>
</dbReference>
<protein>
    <recommendedName>
        <fullName evidence="4">Methyltransferase</fullName>
    </recommendedName>
</protein>
<proteinExistence type="predicted"/>
<dbReference type="Gene3D" id="3.40.50.150">
    <property type="entry name" value="Vaccinia Virus protein VP39"/>
    <property type="match status" value="1"/>
</dbReference>
<dbReference type="PANTHER" id="PTHR43591:SF10">
    <property type="entry name" value="ABC TRANSMEMBRANE TYPE-1 DOMAIN-CONTAINING PROTEIN-RELATED"/>
    <property type="match status" value="1"/>
</dbReference>
<feature type="compositionally biased region" description="Polar residues" evidence="1">
    <location>
        <begin position="11"/>
        <end position="20"/>
    </location>
</feature>
<dbReference type="PANTHER" id="PTHR43591">
    <property type="entry name" value="METHYLTRANSFERASE"/>
    <property type="match status" value="1"/>
</dbReference>
<dbReference type="STRING" id="1182543.W9VV32"/>
<organism evidence="2 3">
    <name type="scientific">Cladophialophora psammophila CBS 110553</name>
    <dbReference type="NCBI Taxonomy" id="1182543"/>
    <lineage>
        <taxon>Eukaryota</taxon>
        <taxon>Fungi</taxon>
        <taxon>Dikarya</taxon>
        <taxon>Ascomycota</taxon>
        <taxon>Pezizomycotina</taxon>
        <taxon>Eurotiomycetes</taxon>
        <taxon>Chaetothyriomycetidae</taxon>
        <taxon>Chaetothyriales</taxon>
        <taxon>Herpotrichiellaceae</taxon>
        <taxon>Cladophialophora</taxon>
    </lineage>
</organism>
<comment type="caution">
    <text evidence="2">The sequence shown here is derived from an EMBL/GenBank/DDBJ whole genome shotgun (WGS) entry which is preliminary data.</text>
</comment>
<keyword evidence="3" id="KW-1185">Reference proteome</keyword>
<feature type="compositionally biased region" description="Basic and acidic residues" evidence="1">
    <location>
        <begin position="1"/>
        <end position="10"/>
    </location>
</feature>